<feature type="signal peptide" evidence="1">
    <location>
        <begin position="1"/>
        <end position="24"/>
    </location>
</feature>
<evidence type="ECO:0008006" key="4">
    <source>
        <dbReference type="Google" id="ProtNLM"/>
    </source>
</evidence>
<feature type="chain" id="PRO_5022703903" description="Secreted protein" evidence="1">
    <location>
        <begin position="25"/>
        <end position="73"/>
    </location>
</feature>
<reference evidence="2 3" key="1">
    <citation type="submission" date="2019-06" db="EMBL/GenBank/DDBJ databases">
        <title>WGS assembly of Gossypium darwinii.</title>
        <authorList>
            <person name="Chen Z.J."/>
            <person name="Sreedasyam A."/>
            <person name="Ando A."/>
            <person name="Song Q."/>
            <person name="De L."/>
            <person name="Hulse-Kemp A."/>
            <person name="Ding M."/>
            <person name="Ye W."/>
            <person name="Kirkbride R."/>
            <person name="Jenkins J."/>
            <person name="Plott C."/>
            <person name="Lovell J."/>
            <person name="Lin Y.-M."/>
            <person name="Vaughn R."/>
            <person name="Liu B."/>
            <person name="Li W."/>
            <person name="Simpson S."/>
            <person name="Scheffler B."/>
            <person name="Saski C."/>
            <person name="Grover C."/>
            <person name="Hu G."/>
            <person name="Conover J."/>
            <person name="Carlson J."/>
            <person name="Shu S."/>
            <person name="Boston L."/>
            <person name="Williams M."/>
            <person name="Peterson D."/>
            <person name="Mcgee K."/>
            <person name="Jones D."/>
            <person name="Wendel J."/>
            <person name="Stelly D."/>
            <person name="Grimwood J."/>
            <person name="Schmutz J."/>
        </authorList>
    </citation>
    <scope>NUCLEOTIDE SEQUENCE [LARGE SCALE GENOMIC DNA]</scope>
    <source>
        <strain evidence="2">1808015.09</strain>
    </source>
</reference>
<gene>
    <name evidence="2" type="ORF">ES288_A04G113800v1</name>
</gene>
<evidence type="ECO:0000256" key="1">
    <source>
        <dbReference type="SAM" id="SignalP"/>
    </source>
</evidence>
<organism evidence="2 3">
    <name type="scientific">Gossypium darwinii</name>
    <name type="common">Darwin's cotton</name>
    <name type="synonym">Gossypium barbadense var. darwinii</name>
    <dbReference type="NCBI Taxonomy" id="34276"/>
    <lineage>
        <taxon>Eukaryota</taxon>
        <taxon>Viridiplantae</taxon>
        <taxon>Streptophyta</taxon>
        <taxon>Embryophyta</taxon>
        <taxon>Tracheophyta</taxon>
        <taxon>Spermatophyta</taxon>
        <taxon>Magnoliopsida</taxon>
        <taxon>eudicotyledons</taxon>
        <taxon>Gunneridae</taxon>
        <taxon>Pentapetalae</taxon>
        <taxon>rosids</taxon>
        <taxon>malvids</taxon>
        <taxon>Malvales</taxon>
        <taxon>Malvaceae</taxon>
        <taxon>Malvoideae</taxon>
        <taxon>Gossypium</taxon>
    </lineage>
</organism>
<proteinExistence type="predicted"/>
<name>A0A5D2GXB6_GOSDA</name>
<dbReference type="AlphaFoldDB" id="A0A5D2GXB6"/>
<dbReference type="EMBL" id="CM017691">
    <property type="protein sequence ID" value="TYH22270.1"/>
    <property type="molecule type" value="Genomic_DNA"/>
</dbReference>
<sequence>MRASLLSVPLLFSLAATVLKRIIATIVTTPPRVEVGRCNSGAVQVSERCQANGRRSIRGVRRSGARDGSTCVR</sequence>
<evidence type="ECO:0000313" key="2">
    <source>
        <dbReference type="EMBL" id="TYH22270.1"/>
    </source>
</evidence>
<dbReference type="Proteomes" id="UP000323506">
    <property type="component" value="Chromosome A04"/>
</dbReference>
<keyword evidence="3" id="KW-1185">Reference proteome</keyword>
<evidence type="ECO:0000313" key="3">
    <source>
        <dbReference type="Proteomes" id="UP000323506"/>
    </source>
</evidence>
<accession>A0A5D2GXB6</accession>
<keyword evidence="1" id="KW-0732">Signal</keyword>
<protein>
    <recommendedName>
        <fullName evidence="4">Secreted protein</fullName>
    </recommendedName>
</protein>